<keyword evidence="3" id="KW-0227">DNA damage</keyword>
<comment type="caution">
    <text evidence="14">The sequence shown here is derived from an EMBL/GenBank/DDBJ whole genome shotgun (WGS) entry which is preliminary data.</text>
</comment>
<feature type="domain" description="FPG-type" evidence="13">
    <location>
        <begin position="242"/>
        <end position="273"/>
    </location>
</feature>
<evidence type="ECO:0000256" key="2">
    <source>
        <dbReference type="ARBA" id="ARBA00022723"/>
    </source>
</evidence>
<keyword evidence="8" id="KW-0234">DNA repair</keyword>
<evidence type="ECO:0000256" key="1">
    <source>
        <dbReference type="ARBA" id="ARBA00009409"/>
    </source>
</evidence>
<keyword evidence="14" id="KW-0540">Nuclease</keyword>
<keyword evidence="7" id="KW-0238">DNA-binding</keyword>
<accession>A0A3E5B5Q0</accession>
<dbReference type="SUPFAM" id="SSF57716">
    <property type="entry name" value="Glucocorticoid receptor-like (DNA-binding domain)"/>
    <property type="match status" value="1"/>
</dbReference>
<evidence type="ECO:0000313" key="14">
    <source>
        <dbReference type="EMBL" id="RGN32941.1"/>
    </source>
</evidence>
<dbReference type="SMART" id="SM01232">
    <property type="entry name" value="H2TH"/>
    <property type="match status" value="1"/>
</dbReference>
<evidence type="ECO:0000256" key="12">
    <source>
        <dbReference type="PROSITE-ProRule" id="PRU00391"/>
    </source>
</evidence>
<name>A0A3E5B5Q0_9BACE</name>
<dbReference type="GO" id="GO:0006284">
    <property type="term" value="P:base-excision repair"/>
    <property type="evidence" value="ECO:0007669"/>
    <property type="project" value="InterPro"/>
</dbReference>
<organism evidence="14 15">
    <name type="scientific">Bacteroides oleiciplenus</name>
    <dbReference type="NCBI Taxonomy" id="626931"/>
    <lineage>
        <taxon>Bacteria</taxon>
        <taxon>Pseudomonadati</taxon>
        <taxon>Bacteroidota</taxon>
        <taxon>Bacteroidia</taxon>
        <taxon>Bacteroidales</taxon>
        <taxon>Bacteroidaceae</taxon>
        <taxon>Bacteroides</taxon>
    </lineage>
</organism>
<evidence type="ECO:0000256" key="7">
    <source>
        <dbReference type="ARBA" id="ARBA00023125"/>
    </source>
</evidence>
<dbReference type="GO" id="GO:0003906">
    <property type="term" value="F:DNA-(apurinic or apyrimidinic site) endonuclease activity"/>
    <property type="evidence" value="ECO:0007669"/>
    <property type="project" value="InterPro"/>
</dbReference>
<dbReference type="Pfam" id="PF06831">
    <property type="entry name" value="H2TH"/>
    <property type="match status" value="1"/>
</dbReference>
<evidence type="ECO:0000259" key="13">
    <source>
        <dbReference type="PROSITE" id="PS51066"/>
    </source>
</evidence>
<keyword evidence="4 12" id="KW-0863">Zinc-finger</keyword>
<dbReference type="Proteomes" id="UP000260983">
    <property type="component" value="Unassembled WGS sequence"/>
</dbReference>
<dbReference type="GO" id="GO:0008270">
    <property type="term" value="F:zinc ion binding"/>
    <property type="evidence" value="ECO:0007669"/>
    <property type="project" value="UniProtKB-KW"/>
</dbReference>
<dbReference type="GO" id="GO:0016829">
    <property type="term" value="F:lyase activity"/>
    <property type="evidence" value="ECO:0007669"/>
    <property type="project" value="UniProtKB-KW"/>
</dbReference>
<sequence>MIEIPESTTISRQATDVLKDKIVADVINATSPHRFAWFNGDATKYPELLIGKAIESVNGYGSFIDIRFNEDTHLAIGDGTHMKYYTATEKCPTKFQLLIAFEDDTYLVFTVAMYGAIYAFKGEFDNIYYRGGMEKTSPMEDRFDFPFFESMIAGIGKDISVKALLATEQRIPGLGNGVLQDILYNARIHPKRKISTLSAEDKERLFHAVKGTLADMIEKGVRDTEKDFYGIPGKYITRLSKNTYTKPCPQCSSRIIKEAYLGGSVYYCPCCQQ</sequence>
<keyword evidence="14" id="KW-0255">Endonuclease</keyword>
<keyword evidence="9" id="KW-0456">Lyase</keyword>
<proteinExistence type="inferred from homology"/>
<dbReference type="PANTHER" id="PTHR22993">
    <property type="entry name" value="FORMAMIDOPYRIMIDINE-DNA GLYCOSYLASE"/>
    <property type="match status" value="1"/>
</dbReference>
<evidence type="ECO:0000256" key="6">
    <source>
        <dbReference type="ARBA" id="ARBA00022833"/>
    </source>
</evidence>
<evidence type="ECO:0000256" key="3">
    <source>
        <dbReference type="ARBA" id="ARBA00022763"/>
    </source>
</evidence>
<dbReference type="PANTHER" id="PTHR22993:SF9">
    <property type="entry name" value="FORMAMIDOPYRIMIDINE-DNA GLYCOSYLASE"/>
    <property type="match status" value="1"/>
</dbReference>
<evidence type="ECO:0000256" key="10">
    <source>
        <dbReference type="ARBA" id="ARBA00023268"/>
    </source>
</evidence>
<keyword evidence="11" id="KW-0326">Glycosidase</keyword>
<protein>
    <submittedName>
        <fullName evidence="14">Endonuclease VIII</fullName>
    </submittedName>
</protein>
<dbReference type="GO" id="GO:0003684">
    <property type="term" value="F:damaged DNA binding"/>
    <property type="evidence" value="ECO:0007669"/>
    <property type="project" value="InterPro"/>
</dbReference>
<reference evidence="14 15" key="1">
    <citation type="submission" date="2018-08" db="EMBL/GenBank/DDBJ databases">
        <title>A genome reference for cultivated species of the human gut microbiota.</title>
        <authorList>
            <person name="Zou Y."/>
            <person name="Xue W."/>
            <person name="Luo G."/>
        </authorList>
    </citation>
    <scope>NUCLEOTIDE SEQUENCE [LARGE SCALE GENOMIC DNA]</scope>
    <source>
        <strain evidence="14 15">OM05-15BH</strain>
    </source>
</reference>
<dbReference type="InterPro" id="IPR035937">
    <property type="entry name" value="FPG_N"/>
</dbReference>
<evidence type="ECO:0000256" key="8">
    <source>
        <dbReference type="ARBA" id="ARBA00023204"/>
    </source>
</evidence>
<evidence type="ECO:0000256" key="5">
    <source>
        <dbReference type="ARBA" id="ARBA00022801"/>
    </source>
</evidence>
<comment type="similarity">
    <text evidence="1">Belongs to the FPG family.</text>
</comment>
<keyword evidence="5" id="KW-0378">Hydrolase</keyword>
<dbReference type="PROSITE" id="PS51066">
    <property type="entry name" value="ZF_FPG_2"/>
    <property type="match status" value="1"/>
</dbReference>
<dbReference type="GO" id="GO:0034039">
    <property type="term" value="F:8-oxo-7,8-dihydroguanine DNA N-glycosylase activity"/>
    <property type="evidence" value="ECO:0007669"/>
    <property type="project" value="TreeGrafter"/>
</dbReference>
<dbReference type="SUPFAM" id="SSF81624">
    <property type="entry name" value="N-terminal domain of MutM-like DNA repair proteins"/>
    <property type="match status" value="1"/>
</dbReference>
<dbReference type="EMBL" id="QSUL01000012">
    <property type="protein sequence ID" value="RGN32941.1"/>
    <property type="molecule type" value="Genomic_DNA"/>
</dbReference>
<evidence type="ECO:0000256" key="4">
    <source>
        <dbReference type="ARBA" id="ARBA00022771"/>
    </source>
</evidence>
<dbReference type="InterPro" id="IPR010979">
    <property type="entry name" value="Ribosomal_uS13-like_H2TH"/>
</dbReference>
<gene>
    <name evidence="14" type="ORF">DXB65_17070</name>
</gene>
<evidence type="ECO:0000256" key="9">
    <source>
        <dbReference type="ARBA" id="ARBA00023239"/>
    </source>
</evidence>
<evidence type="ECO:0000256" key="11">
    <source>
        <dbReference type="ARBA" id="ARBA00023295"/>
    </source>
</evidence>
<dbReference type="AlphaFoldDB" id="A0A3E5B5Q0"/>
<dbReference type="SUPFAM" id="SSF46946">
    <property type="entry name" value="S13-like H2TH domain"/>
    <property type="match status" value="1"/>
</dbReference>
<dbReference type="Gene3D" id="1.10.8.50">
    <property type="match status" value="1"/>
</dbReference>
<dbReference type="InterPro" id="IPR000214">
    <property type="entry name" value="Znf_DNA_glyclase/AP_lyase"/>
</dbReference>
<keyword evidence="6" id="KW-0862">Zinc</keyword>
<evidence type="ECO:0000313" key="15">
    <source>
        <dbReference type="Proteomes" id="UP000260983"/>
    </source>
</evidence>
<dbReference type="RefSeq" id="WP_117724975.1">
    <property type="nucleotide sequence ID" value="NZ_QSUL01000012.1"/>
</dbReference>
<keyword evidence="2" id="KW-0479">Metal-binding</keyword>
<keyword evidence="10" id="KW-0511">Multifunctional enzyme</keyword>
<dbReference type="InterPro" id="IPR015886">
    <property type="entry name" value="H2TH_FPG"/>
</dbReference>